<dbReference type="RefSeq" id="WP_265426142.1">
    <property type="nucleotide sequence ID" value="NZ_JAPFPW010000024.1"/>
</dbReference>
<proteinExistence type="predicted"/>
<feature type="signal peptide" evidence="1">
    <location>
        <begin position="1"/>
        <end position="23"/>
    </location>
</feature>
<name>A0ABT3NCM0_9BACT</name>
<gene>
    <name evidence="2" type="ORF">OOT00_14600</name>
</gene>
<protein>
    <submittedName>
        <fullName evidence="2">Membrane protein insertion efficiency factor YidD</fullName>
    </submittedName>
</protein>
<feature type="chain" id="PRO_5047176125" evidence="1">
    <location>
        <begin position="24"/>
        <end position="124"/>
    </location>
</feature>
<dbReference type="InterPro" id="IPR002696">
    <property type="entry name" value="Membr_insert_effic_factor_YidD"/>
</dbReference>
<accession>A0ABT3NCM0</accession>
<evidence type="ECO:0000256" key="1">
    <source>
        <dbReference type="SAM" id="SignalP"/>
    </source>
</evidence>
<organism evidence="2 3">
    <name type="scientific">Desulfobotulus pelophilus</name>
    <dbReference type="NCBI Taxonomy" id="2823377"/>
    <lineage>
        <taxon>Bacteria</taxon>
        <taxon>Pseudomonadati</taxon>
        <taxon>Thermodesulfobacteriota</taxon>
        <taxon>Desulfobacteria</taxon>
        <taxon>Desulfobacterales</taxon>
        <taxon>Desulfobacteraceae</taxon>
        <taxon>Desulfobotulus</taxon>
    </lineage>
</organism>
<comment type="caution">
    <text evidence="2">The sequence shown here is derived from an EMBL/GenBank/DDBJ whole genome shotgun (WGS) entry which is preliminary data.</text>
</comment>
<dbReference type="Proteomes" id="UP001209681">
    <property type="component" value="Unassembled WGS sequence"/>
</dbReference>
<evidence type="ECO:0000313" key="3">
    <source>
        <dbReference type="Proteomes" id="UP001209681"/>
    </source>
</evidence>
<dbReference type="EMBL" id="JAPFPW010000024">
    <property type="protein sequence ID" value="MCW7755215.1"/>
    <property type="molecule type" value="Genomic_DNA"/>
</dbReference>
<evidence type="ECO:0000313" key="2">
    <source>
        <dbReference type="EMBL" id="MCW7755215.1"/>
    </source>
</evidence>
<keyword evidence="3" id="KW-1185">Reference proteome</keyword>
<dbReference type="PROSITE" id="PS51257">
    <property type="entry name" value="PROKAR_LIPOPROTEIN"/>
    <property type="match status" value="1"/>
</dbReference>
<reference evidence="2 3" key="1">
    <citation type="submission" date="2022-11" db="EMBL/GenBank/DDBJ databases">
        <title>Desulfobotulus tamanensis H1 sp. nov. - anaerobic, alkaliphilic, sulphate reducing bacterium isolated from terrestrial mud volcano.</title>
        <authorList>
            <person name="Frolova A."/>
            <person name="Merkel A.Y."/>
            <person name="Slobodkin A.I."/>
        </authorList>
    </citation>
    <scope>NUCLEOTIDE SEQUENCE [LARGE SCALE GENOMIC DNA]</scope>
    <source>
        <strain evidence="2 3">H1</strain>
    </source>
</reference>
<sequence>MVKRMLFFLLVPVAMLGGCSAHNTENFTPSRHQHPVLNFYQGPLDHLHAVRSGKCGMSPSCSSYAAQSFQNRSFFDAWFASFDRLLRCGRDLGHPNIRWVPAPGGPKVFDPVVILREDAPCLQK</sequence>
<keyword evidence="1" id="KW-0732">Signal</keyword>
<dbReference type="Pfam" id="PF01809">
    <property type="entry name" value="YidD"/>
    <property type="match status" value="1"/>
</dbReference>